<comment type="caution">
    <text evidence="1">The sequence shown here is derived from an EMBL/GenBank/DDBJ whole genome shotgun (WGS) entry which is preliminary data.</text>
</comment>
<protein>
    <submittedName>
        <fullName evidence="1">Uncharacterized protein</fullName>
    </submittedName>
</protein>
<gene>
    <name evidence="1" type="ORF">NUW58_g3227</name>
</gene>
<name>A0ACC1PD52_9PEZI</name>
<proteinExistence type="predicted"/>
<dbReference type="EMBL" id="JAPDGR010000477">
    <property type="protein sequence ID" value="KAJ2989906.1"/>
    <property type="molecule type" value="Genomic_DNA"/>
</dbReference>
<reference evidence="1" key="1">
    <citation type="submission" date="2022-10" db="EMBL/GenBank/DDBJ databases">
        <title>Genome Sequence of Xylaria curta.</title>
        <authorList>
            <person name="Buettner E."/>
        </authorList>
    </citation>
    <scope>NUCLEOTIDE SEQUENCE</scope>
    <source>
        <strain evidence="1">Babe10</strain>
    </source>
</reference>
<dbReference type="Proteomes" id="UP001143856">
    <property type="component" value="Unassembled WGS sequence"/>
</dbReference>
<accession>A0ACC1PD52</accession>
<keyword evidence="2" id="KW-1185">Reference proteome</keyword>
<evidence type="ECO:0000313" key="1">
    <source>
        <dbReference type="EMBL" id="KAJ2989906.1"/>
    </source>
</evidence>
<organism evidence="1 2">
    <name type="scientific">Xylaria curta</name>
    <dbReference type="NCBI Taxonomy" id="42375"/>
    <lineage>
        <taxon>Eukaryota</taxon>
        <taxon>Fungi</taxon>
        <taxon>Dikarya</taxon>
        <taxon>Ascomycota</taxon>
        <taxon>Pezizomycotina</taxon>
        <taxon>Sordariomycetes</taxon>
        <taxon>Xylariomycetidae</taxon>
        <taxon>Xylariales</taxon>
        <taxon>Xylariaceae</taxon>
        <taxon>Xylaria</taxon>
    </lineage>
</organism>
<sequence length="582" mass="65985">MNSSSAYTNKNRLQKRFRELTSPTRERFAKRIKMSYDNPSEDLKLKPDPEETKDYFHGFSGSPRLVARTGHDHWTKTLYEYGWNETLVQHEKCYMALEDPGIIGKWCKNLSISIIEALGHCEWAYFFPIRTCLREGQHLQKSAAATILLVAVKPASLEWEDGIKIALSCRDIMRKFMIFDVEVEIMEGQYTQHAASTRLEALLSPEYPRTTETILPLLSHPGYSIAYLEDRPGEGTVGLHIKLGADESTVYGLTCRHVVCGGRAKHESYKPSADNRRYYISGSEGHLRRLQSNLDSRLRNTRMDLDWQQDPIKKWDNWYQYDNPKNIPPPTEKDRLQLQRLQASVDYHTSVAQVLKDIENRKERQIGHLAYYPSSSISARQPGYLRDWALVELDVRKFTLPPANKIFLGPSSVQCGILDWELTMKPRIIFKPMAVSKIGQRTGLTHGTASGIEAVVRRPRKDGPAEYSWEMLIVPEEGTSYFSQGGDSGSAVFNHMGQVVAIVTASNEGDPIEWRGVPNESSSSPLRVQHFKDQGVAPQDADDTPASEIVNIPRGTDVTFAAPIQWVLDDIEDFTGQKPRLA</sequence>
<evidence type="ECO:0000313" key="2">
    <source>
        <dbReference type="Proteomes" id="UP001143856"/>
    </source>
</evidence>